<feature type="compositionally biased region" description="Polar residues" evidence="1">
    <location>
        <begin position="1"/>
        <end position="17"/>
    </location>
</feature>
<reference evidence="2" key="1">
    <citation type="submission" date="2020-07" db="EMBL/GenBank/DDBJ databases">
        <title>Genome sequence and genetic diversity analysis of an under-domesticated orphan crop, white fonio (Digitaria exilis).</title>
        <authorList>
            <person name="Bennetzen J.L."/>
            <person name="Chen S."/>
            <person name="Ma X."/>
            <person name="Wang X."/>
            <person name="Yssel A.E.J."/>
            <person name="Chaluvadi S.R."/>
            <person name="Johnson M."/>
            <person name="Gangashetty P."/>
            <person name="Hamidou F."/>
            <person name="Sanogo M.D."/>
            <person name="Zwaenepoel A."/>
            <person name="Wallace J."/>
            <person name="Van De Peer Y."/>
            <person name="Van Deynze A."/>
        </authorList>
    </citation>
    <scope>NUCLEOTIDE SEQUENCE</scope>
    <source>
        <tissue evidence="2">Leaves</tissue>
    </source>
</reference>
<feature type="compositionally biased region" description="Pro residues" evidence="1">
    <location>
        <begin position="18"/>
        <end position="38"/>
    </location>
</feature>
<dbReference type="EMBL" id="JACEFO010002708">
    <property type="protein sequence ID" value="KAF8650874.1"/>
    <property type="molecule type" value="Genomic_DNA"/>
</dbReference>
<protein>
    <submittedName>
        <fullName evidence="2">Uncharacterized protein</fullName>
    </submittedName>
</protein>
<accession>A0A835A797</accession>
<keyword evidence="3" id="KW-1185">Reference proteome</keyword>
<sequence>MSSATADSYPESVSSCRPPTPPTPSPLPPPPPTTPEPAPAVAHGGSARRQLDFADADAGAGAGGDLEDGDDFLSAVDVDDIVRGHEAKRRAPPCVCGRGACAVRRDEQSGRWMYVCSSQPKCKHTALCEEASRSPESLPAVWSHPKTSNPCVFDTPINHVTEPRTPINNLNLQGAGVTTPINVSPQAAIPKTCVGTAAMVKVSPQGARSNNQWPICQCTAGKCKILKGLHEDFYVCPIRKGQGACSYKVPVIDSVRQAQQTGDDNIMGGKHLKDSPVEKKAHANDVVQVGEKNANGSLKQQPLLKFVRDHQVCCADQWPRRHPQNHPCHLTIPVVP</sequence>
<evidence type="ECO:0000313" key="3">
    <source>
        <dbReference type="Proteomes" id="UP000636709"/>
    </source>
</evidence>
<dbReference type="AlphaFoldDB" id="A0A835A797"/>
<name>A0A835A797_9POAL</name>
<feature type="region of interest" description="Disordered" evidence="1">
    <location>
        <begin position="1"/>
        <end position="49"/>
    </location>
</feature>
<dbReference type="Proteomes" id="UP000636709">
    <property type="component" value="Unassembled WGS sequence"/>
</dbReference>
<dbReference type="OrthoDB" id="2425403at2759"/>
<proteinExistence type="predicted"/>
<organism evidence="2 3">
    <name type="scientific">Digitaria exilis</name>
    <dbReference type="NCBI Taxonomy" id="1010633"/>
    <lineage>
        <taxon>Eukaryota</taxon>
        <taxon>Viridiplantae</taxon>
        <taxon>Streptophyta</taxon>
        <taxon>Embryophyta</taxon>
        <taxon>Tracheophyta</taxon>
        <taxon>Spermatophyta</taxon>
        <taxon>Magnoliopsida</taxon>
        <taxon>Liliopsida</taxon>
        <taxon>Poales</taxon>
        <taxon>Poaceae</taxon>
        <taxon>PACMAD clade</taxon>
        <taxon>Panicoideae</taxon>
        <taxon>Panicodae</taxon>
        <taxon>Paniceae</taxon>
        <taxon>Anthephorinae</taxon>
        <taxon>Digitaria</taxon>
    </lineage>
</organism>
<evidence type="ECO:0000313" key="2">
    <source>
        <dbReference type="EMBL" id="KAF8650874.1"/>
    </source>
</evidence>
<evidence type="ECO:0000256" key="1">
    <source>
        <dbReference type="SAM" id="MobiDB-lite"/>
    </source>
</evidence>
<gene>
    <name evidence="2" type="ORF">HU200_063784</name>
</gene>
<comment type="caution">
    <text evidence="2">The sequence shown here is derived from an EMBL/GenBank/DDBJ whole genome shotgun (WGS) entry which is preliminary data.</text>
</comment>